<feature type="transmembrane region" description="Helical" evidence="1">
    <location>
        <begin position="32"/>
        <end position="57"/>
    </location>
</feature>
<dbReference type="Proteomes" id="UP000000702">
    <property type="component" value="Unassembled WGS sequence"/>
</dbReference>
<dbReference type="EMBL" id="CAEQ01001700">
    <property type="protein sequence ID" value="CCD14918.1"/>
    <property type="molecule type" value="Genomic_DNA"/>
</dbReference>
<name>F9WCC5_TRYCI</name>
<gene>
    <name evidence="2" type="ORF">TCIL3000_0_54870</name>
</gene>
<comment type="caution">
    <text evidence="2">The sequence shown here is derived from an EMBL/GenBank/DDBJ whole genome shotgun (WGS) entry which is preliminary data.</text>
</comment>
<dbReference type="VEuPathDB" id="TriTrypDB:TcIL3000_0_54870"/>
<protein>
    <submittedName>
        <fullName evidence="2">WGS project CAEQ00000000 data, annotated contig 2213</fullName>
    </submittedName>
</protein>
<feature type="transmembrane region" description="Helical" evidence="1">
    <location>
        <begin position="77"/>
        <end position="103"/>
    </location>
</feature>
<keyword evidence="1" id="KW-0472">Membrane</keyword>
<accession>F9WCC5</accession>
<reference evidence="2 3" key="2">
    <citation type="journal article" date="2012" name="Proc. Natl. Acad. Sci. U.S.A.">
        <title>Antigenic diversity is generated by distinct evolutionary mechanisms in African trypanosome species.</title>
        <authorList>
            <person name="Jackson A.P."/>
            <person name="Berry A."/>
            <person name="Aslett M."/>
            <person name="Allison H.C."/>
            <person name="Burton P."/>
            <person name="Vavrova-Anderson J."/>
            <person name="Brown R."/>
            <person name="Browne H."/>
            <person name="Corton N."/>
            <person name="Hauser H."/>
            <person name="Gamble J."/>
            <person name="Gilderthorp R."/>
            <person name="Marcello L."/>
            <person name="McQuillan J."/>
            <person name="Otto T.D."/>
            <person name="Quail M.A."/>
            <person name="Sanders M.J."/>
            <person name="van Tonder A."/>
            <person name="Ginger M.L."/>
            <person name="Field M.C."/>
            <person name="Barry J.D."/>
            <person name="Hertz-Fowler C."/>
            <person name="Berriman M."/>
        </authorList>
    </citation>
    <scope>NUCLEOTIDE SEQUENCE [LARGE SCALE GENOMIC DNA]</scope>
    <source>
        <strain evidence="2 3">IL3000</strain>
    </source>
</reference>
<keyword evidence="1" id="KW-0812">Transmembrane</keyword>
<dbReference type="AlphaFoldDB" id="F9WCC5"/>
<organism evidence="2 3">
    <name type="scientific">Trypanosoma congolense (strain IL3000)</name>
    <dbReference type="NCBI Taxonomy" id="1068625"/>
    <lineage>
        <taxon>Eukaryota</taxon>
        <taxon>Discoba</taxon>
        <taxon>Euglenozoa</taxon>
        <taxon>Kinetoplastea</taxon>
        <taxon>Metakinetoplastina</taxon>
        <taxon>Trypanosomatida</taxon>
        <taxon>Trypanosomatidae</taxon>
        <taxon>Trypanosoma</taxon>
        <taxon>Nannomonas</taxon>
    </lineage>
</organism>
<feature type="transmembrane region" description="Helical" evidence="1">
    <location>
        <begin position="124"/>
        <end position="142"/>
    </location>
</feature>
<evidence type="ECO:0000313" key="2">
    <source>
        <dbReference type="EMBL" id="CCD14918.1"/>
    </source>
</evidence>
<evidence type="ECO:0000313" key="3">
    <source>
        <dbReference type="Proteomes" id="UP000000702"/>
    </source>
</evidence>
<proteinExistence type="predicted"/>
<keyword evidence="1" id="KW-1133">Transmembrane helix</keyword>
<evidence type="ECO:0000256" key="1">
    <source>
        <dbReference type="SAM" id="Phobius"/>
    </source>
</evidence>
<reference evidence="3" key="1">
    <citation type="submission" date="2011-07" db="EMBL/GenBank/DDBJ databases">
        <title>Divergent evolution of antigenic variation in African trypanosomes.</title>
        <authorList>
            <person name="Jackson A.P."/>
            <person name="Berry A."/>
            <person name="Allison H.C."/>
            <person name="Burton P."/>
            <person name="Anderson J."/>
            <person name="Aslett M."/>
            <person name="Brown R."/>
            <person name="Corton N."/>
            <person name="Harris D."/>
            <person name="Hauser H."/>
            <person name="Gamble J."/>
            <person name="Gilderthorp R."/>
            <person name="McQuillan J."/>
            <person name="Quail M.A."/>
            <person name="Sanders M."/>
            <person name="Van Tonder A."/>
            <person name="Ginger M.L."/>
            <person name="Donelson J.E."/>
            <person name="Field M.C."/>
            <person name="Barry J.D."/>
            <person name="Berriman M."/>
            <person name="Hertz-Fowler C."/>
        </authorList>
    </citation>
    <scope>NUCLEOTIDE SEQUENCE [LARGE SCALE GENOMIC DNA]</scope>
    <source>
        <strain evidence="3">IL3000</strain>
    </source>
</reference>
<keyword evidence="3" id="KW-1185">Reference proteome</keyword>
<sequence length="153" mass="18851">MFYGRLLQCNRHSLYLHIYPTYHHYSKRTHGFACCCSHSTFLPVFFCLFLLLLWWWWLTFPLFLFYPLPVLERFPPSFLALLLLLFACFSLSALFSCVYFFSIPREVSFHSFRPVTYVCKRRQRTELVNIIVCFYFYIYYYHRCHHHHYVCFT</sequence>